<evidence type="ECO:0000313" key="3">
    <source>
        <dbReference type="EMBL" id="STP11582.1"/>
    </source>
</evidence>
<feature type="region of interest" description="Disordered" evidence="1">
    <location>
        <begin position="408"/>
        <end position="431"/>
    </location>
</feature>
<feature type="transmembrane region" description="Helical" evidence="2">
    <location>
        <begin position="75"/>
        <end position="91"/>
    </location>
</feature>
<feature type="compositionally biased region" description="Basic and acidic residues" evidence="1">
    <location>
        <begin position="420"/>
        <end position="431"/>
    </location>
</feature>
<keyword evidence="2" id="KW-0472">Membrane</keyword>
<evidence type="ECO:0000256" key="1">
    <source>
        <dbReference type="SAM" id="MobiDB-lite"/>
    </source>
</evidence>
<organism evidence="3 4">
    <name type="scientific">Helicobacter cinaedi</name>
    <dbReference type="NCBI Taxonomy" id="213"/>
    <lineage>
        <taxon>Bacteria</taxon>
        <taxon>Pseudomonadati</taxon>
        <taxon>Campylobacterota</taxon>
        <taxon>Epsilonproteobacteria</taxon>
        <taxon>Campylobacterales</taxon>
        <taxon>Helicobacteraceae</taxon>
        <taxon>Helicobacter</taxon>
    </lineage>
</organism>
<feature type="transmembrane region" description="Helical" evidence="2">
    <location>
        <begin position="103"/>
        <end position="134"/>
    </location>
</feature>
<gene>
    <name evidence="3" type="ORF">NCTC12219_01479</name>
</gene>
<feature type="transmembrane region" description="Helical" evidence="2">
    <location>
        <begin position="264"/>
        <end position="282"/>
    </location>
</feature>
<feature type="transmembrane region" description="Helical" evidence="2">
    <location>
        <begin position="239"/>
        <end position="258"/>
    </location>
</feature>
<dbReference type="AlphaFoldDB" id="A0A377JWL9"/>
<evidence type="ECO:0000313" key="4">
    <source>
        <dbReference type="Proteomes" id="UP000255103"/>
    </source>
</evidence>
<evidence type="ECO:0000256" key="2">
    <source>
        <dbReference type="SAM" id="Phobius"/>
    </source>
</evidence>
<protein>
    <submittedName>
        <fullName evidence="3">Putative integral membrane protein</fullName>
    </submittedName>
</protein>
<sequence length="431" mass="49509">MLKDMWDIYRTSNLRTNVLFCLILGINVGLLLFVCGDLSIHHREAAGVFYSQDLLFVVVRFFLDTFGWNDYALRLPLILLHTGNMFLLYRISRLYLKKPRDSLIVVLVYALLPGVMLSALLVLKSGFIIFVTLLCCYYQMRFKRMPYVMMFVAVFLDGSFAVLFFALFFYTLRNKNTLGMFITLVFFALNMYIFGLDVSGSPRNYFLQNLGKMALYFSPLLLVYYFYTIVNALKKQNNILVDIGATSMFFVMLLSLRQDVDLESLFPMSVVALPVAIRHFFADMRVRLPKFRAVYVRRFVVIFALLCMQSLVLYGNKVLYLFGVQNHFASSYYISKDVANTLQSRGIESIKVSDSRLELALRFYGIKSGESPYLLPITDLNESYVDEIDIVYLGKKVASFVIVPTPSSKPLSTTQAHKNKQIDKAKNPKTP</sequence>
<dbReference type="RefSeq" id="WP_115722139.1">
    <property type="nucleotide sequence ID" value="NZ_UGHX01000001.1"/>
</dbReference>
<dbReference type="EMBL" id="UGHX01000001">
    <property type="protein sequence ID" value="STP11582.1"/>
    <property type="molecule type" value="Genomic_DNA"/>
</dbReference>
<feature type="transmembrane region" description="Helical" evidence="2">
    <location>
        <begin position="294"/>
        <end position="315"/>
    </location>
</feature>
<dbReference type="Proteomes" id="UP000255103">
    <property type="component" value="Unassembled WGS sequence"/>
</dbReference>
<keyword evidence="2" id="KW-1133">Transmembrane helix</keyword>
<keyword evidence="2" id="KW-0812">Transmembrane</keyword>
<proteinExistence type="predicted"/>
<reference evidence="3 4" key="1">
    <citation type="submission" date="2018-06" db="EMBL/GenBank/DDBJ databases">
        <authorList>
            <consortium name="Pathogen Informatics"/>
            <person name="Doyle S."/>
        </authorList>
    </citation>
    <scope>NUCLEOTIDE SEQUENCE [LARGE SCALE GENOMIC DNA]</scope>
    <source>
        <strain evidence="3 4">NCTC12219</strain>
    </source>
</reference>
<feature type="transmembrane region" description="Helical" evidence="2">
    <location>
        <begin position="146"/>
        <end position="170"/>
    </location>
</feature>
<feature type="transmembrane region" description="Helical" evidence="2">
    <location>
        <begin position="206"/>
        <end position="227"/>
    </location>
</feature>
<accession>A0A377JWL9</accession>
<feature type="transmembrane region" description="Helical" evidence="2">
    <location>
        <begin position="177"/>
        <end position="194"/>
    </location>
</feature>
<name>A0A377JWL9_9HELI</name>
<feature type="transmembrane region" description="Helical" evidence="2">
    <location>
        <begin position="14"/>
        <end position="34"/>
    </location>
</feature>